<organism evidence="1">
    <name type="scientific">marine sediment metagenome</name>
    <dbReference type="NCBI Taxonomy" id="412755"/>
    <lineage>
        <taxon>unclassified sequences</taxon>
        <taxon>metagenomes</taxon>
        <taxon>ecological metagenomes</taxon>
    </lineage>
</organism>
<dbReference type="EMBL" id="LAZR01024207">
    <property type="protein sequence ID" value="KKL75940.1"/>
    <property type="molecule type" value="Genomic_DNA"/>
</dbReference>
<evidence type="ECO:0000313" key="1">
    <source>
        <dbReference type="EMBL" id="KKL75940.1"/>
    </source>
</evidence>
<comment type="caution">
    <text evidence="1">The sequence shown here is derived from an EMBL/GenBank/DDBJ whole genome shotgun (WGS) entry which is preliminary data.</text>
</comment>
<reference evidence="1" key="1">
    <citation type="journal article" date="2015" name="Nature">
        <title>Complex archaea that bridge the gap between prokaryotes and eukaryotes.</title>
        <authorList>
            <person name="Spang A."/>
            <person name="Saw J.H."/>
            <person name="Jorgensen S.L."/>
            <person name="Zaremba-Niedzwiedzka K."/>
            <person name="Martijn J."/>
            <person name="Lind A.E."/>
            <person name="van Eijk R."/>
            <person name="Schleper C."/>
            <person name="Guy L."/>
            <person name="Ettema T.J."/>
        </authorList>
    </citation>
    <scope>NUCLEOTIDE SEQUENCE</scope>
</reference>
<dbReference type="AlphaFoldDB" id="A0A0F9H2T8"/>
<gene>
    <name evidence="1" type="ORF">LCGC14_2049900</name>
</gene>
<protein>
    <submittedName>
        <fullName evidence="1">Uncharacterized protein</fullName>
    </submittedName>
</protein>
<sequence length="60" mass="7026">MPLLRAWQRIRVGLRERLINLVELDCYKCGEKIGSRTACYDIKTKTGKGWRHCDCNEEAK</sequence>
<accession>A0A0F9H2T8</accession>
<name>A0A0F9H2T8_9ZZZZ</name>
<proteinExistence type="predicted"/>